<comment type="caution">
    <text evidence="2">The sequence shown here is derived from an EMBL/GenBank/DDBJ whole genome shotgun (WGS) entry which is preliminary data.</text>
</comment>
<protein>
    <submittedName>
        <fullName evidence="2">Uncharacterized protein</fullName>
    </submittedName>
</protein>
<feature type="transmembrane region" description="Helical" evidence="1">
    <location>
        <begin position="6"/>
        <end position="24"/>
    </location>
</feature>
<keyword evidence="1" id="KW-0472">Membrane</keyword>
<accession>A0A8X7VDJ4</accession>
<dbReference type="AlphaFoldDB" id="A0A8X7VDJ4"/>
<evidence type="ECO:0000313" key="2">
    <source>
        <dbReference type="EMBL" id="KAG2309437.1"/>
    </source>
</evidence>
<keyword evidence="1" id="KW-1133">Transmembrane helix</keyword>
<dbReference type="EMBL" id="JAAMPC010000006">
    <property type="protein sequence ID" value="KAG2309437.1"/>
    <property type="molecule type" value="Genomic_DNA"/>
</dbReference>
<sequence>MESKTFVAVTFLIMTFLLCGAIRSRSTRSEQKRMMKTMILGGVHDLQGNQNSDEIESLAII</sequence>
<proteinExistence type="predicted"/>
<keyword evidence="3" id="KW-1185">Reference proteome</keyword>
<organism evidence="2 3">
    <name type="scientific">Brassica carinata</name>
    <name type="common">Ethiopian mustard</name>
    <name type="synonym">Abyssinian cabbage</name>
    <dbReference type="NCBI Taxonomy" id="52824"/>
    <lineage>
        <taxon>Eukaryota</taxon>
        <taxon>Viridiplantae</taxon>
        <taxon>Streptophyta</taxon>
        <taxon>Embryophyta</taxon>
        <taxon>Tracheophyta</taxon>
        <taxon>Spermatophyta</taxon>
        <taxon>Magnoliopsida</taxon>
        <taxon>eudicotyledons</taxon>
        <taxon>Gunneridae</taxon>
        <taxon>Pentapetalae</taxon>
        <taxon>rosids</taxon>
        <taxon>malvids</taxon>
        <taxon>Brassicales</taxon>
        <taxon>Brassicaceae</taxon>
        <taxon>Brassiceae</taxon>
        <taxon>Brassica</taxon>
    </lineage>
</organism>
<dbReference type="Proteomes" id="UP000886595">
    <property type="component" value="Unassembled WGS sequence"/>
</dbReference>
<name>A0A8X7VDJ4_BRACI</name>
<gene>
    <name evidence="2" type="ORF">Bca52824_029185</name>
</gene>
<evidence type="ECO:0000256" key="1">
    <source>
        <dbReference type="SAM" id="Phobius"/>
    </source>
</evidence>
<reference evidence="2 3" key="1">
    <citation type="submission" date="2020-02" db="EMBL/GenBank/DDBJ databases">
        <authorList>
            <person name="Ma Q."/>
            <person name="Huang Y."/>
            <person name="Song X."/>
            <person name="Pei D."/>
        </authorList>
    </citation>
    <scope>NUCLEOTIDE SEQUENCE [LARGE SCALE GENOMIC DNA]</scope>
    <source>
        <strain evidence="2">Sxm20200214</strain>
        <tissue evidence="2">Leaf</tissue>
    </source>
</reference>
<keyword evidence="1" id="KW-0812">Transmembrane</keyword>
<evidence type="ECO:0000313" key="3">
    <source>
        <dbReference type="Proteomes" id="UP000886595"/>
    </source>
</evidence>